<dbReference type="PROSITE" id="PS51755">
    <property type="entry name" value="OMPR_PHOB"/>
    <property type="match status" value="1"/>
</dbReference>
<dbReference type="EMBL" id="CAEZVD010000135">
    <property type="protein sequence ID" value="CAB4627632.1"/>
    <property type="molecule type" value="Genomic_DNA"/>
</dbReference>
<keyword evidence="1" id="KW-0597">Phosphoprotein</keyword>
<keyword evidence="2" id="KW-0902">Two-component regulatory system</keyword>
<dbReference type="GO" id="GO:0032993">
    <property type="term" value="C:protein-DNA complex"/>
    <property type="evidence" value="ECO:0007669"/>
    <property type="project" value="TreeGrafter"/>
</dbReference>
<dbReference type="InterPro" id="IPR011006">
    <property type="entry name" value="CheY-like_superfamily"/>
</dbReference>
<accession>A0A6J6ISK0</accession>
<proteinExistence type="predicted"/>
<dbReference type="CDD" id="cd17574">
    <property type="entry name" value="REC_OmpR"/>
    <property type="match status" value="1"/>
</dbReference>
<organism evidence="6">
    <name type="scientific">freshwater metagenome</name>
    <dbReference type="NCBI Taxonomy" id="449393"/>
    <lineage>
        <taxon>unclassified sequences</taxon>
        <taxon>metagenomes</taxon>
        <taxon>ecological metagenomes</taxon>
    </lineage>
</organism>
<reference evidence="6" key="1">
    <citation type="submission" date="2020-05" db="EMBL/GenBank/DDBJ databases">
        <authorList>
            <person name="Chiriac C."/>
            <person name="Salcher M."/>
            <person name="Ghai R."/>
            <person name="Kavagutti S V."/>
        </authorList>
    </citation>
    <scope>NUCLEOTIDE SEQUENCE</scope>
</reference>
<evidence type="ECO:0000259" key="5">
    <source>
        <dbReference type="PROSITE" id="PS51755"/>
    </source>
</evidence>
<dbReference type="GO" id="GO:0000976">
    <property type="term" value="F:transcription cis-regulatory region binding"/>
    <property type="evidence" value="ECO:0007669"/>
    <property type="project" value="TreeGrafter"/>
</dbReference>
<dbReference type="Gene3D" id="3.40.50.2300">
    <property type="match status" value="1"/>
</dbReference>
<dbReference type="Gene3D" id="6.10.250.690">
    <property type="match status" value="1"/>
</dbReference>
<name>A0A6J6ISK0_9ZZZZ</name>
<dbReference type="AlphaFoldDB" id="A0A6J6ISK0"/>
<dbReference type="InterPro" id="IPR001867">
    <property type="entry name" value="OmpR/PhoB-type_DNA-bd"/>
</dbReference>
<dbReference type="Pfam" id="PF00072">
    <property type="entry name" value="Response_reg"/>
    <property type="match status" value="1"/>
</dbReference>
<feature type="domain" description="OmpR/PhoB-type" evidence="5">
    <location>
        <begin position="158"/>
        <end position="256"/>
    </location>
</feature>
<dbReference type="PANTHER" id="PTHR48111:SF40">
    <property type="entry name" value="PHOSPHATE REGULON TRANSCRIPTIONAL REGULATORY PROTEIN PHOB"/>
    <property type="match status" value="1"/>
</dbReference>
<dbReference type="SMART" id="SM00862">
    <property type="entry name" value="Trans_reg_C"/>
    <property type="match status" value="1"/>
</dbReference>
<keyword evidence="3" id="KW-0238">DNA-binding</keyword>
<evidence type="ECO:0000259" key="4">
    <source>
        <dbReference type="PROSITE" id="PS50110"/>
    </source>
</evidence>
<dbReference type="CDD" id="cd00383">
    <property type="entry name" value="trans_reg_C"/>
    <property type="match status" value="1"/>
</dbReference>
<dbReference type="GO" id="GO:0005829">
    <property type="term" value="C:cytosol"/>
    <property type="evidence" value="ECO:0007669"/>
    <property type="project" value="TreeGrafter"/>
</dbReference>
<gene>
    <name evidence="6" type="ORF">UFOPK1909_00976</name>
</gene>
<dbReference type="SMART" id="SM00448">
    <property type="entry name" value="REC"/>
    <property type="match status" value="1"/>
</dbReference>
<feature type="domain" description="Response regulatory" evidence="4">
    <location>
        <begin position="35"/>
        <end position="149"/>
    </location>
</feature>
<evidence type="ECO:0000256" key="3">
    <source>
        <dbReference type="ARBA" id="ARBA00023125"/>
    </source>
</evidence>
<dbReference type="InterPro" id="IPR039420">
    <property type="entry name" value="WalR-like"/>
</dbReference>
<evidence type="ECO:0000313" key="6">
    <source>
        <dbReference type="EMBL" id="CAB4627632.1"/>
    </source>
</evidence>
<dbReference type="GO" id="GO:0006355">
    <property type="term" value="P:regulation of DNA-templated transcription"/>
    <property type="evidence" value="ECO:0007669"/>
    <property type="project" value="InterPro"/>
</dbReference>
<dbReference type="InterPro" id="IPR036388">
    <property type="entry name" value="WH-like_DNA-bd_sf"/>
</dbReference>
<dbReference type="GO" id="GO:0000156">
    <property type="term" value="F:phosphorelay response regulator activity"/>
    <property type="evidence" value="ECO:0007669"/>
    <property type="project" value="TreeGrafter"/>
</dbReference>
<evidence type="ECO:0000256" key="1">
    <source>
        <dbReference type="ARBA" id="ARBA00022553"/>
    </source>
</evidence>
<dbReference type="SUPFAM" id="SSF52172">
    <property type="entry name" value="CheY-like"/>
    <property type="match status" value="1"/>
</dbReference>
<dbReference type="PROSITE" id="PS50110">
    <property type="entry name" value="RESPONSE_REGULATORY"/>
    <property type="match status" value="1"/>
</dbReference>
<dbReference type="Pfam" id="PF00486">
    <property type="entry name" value="Trans_reg_C"/>
    <property type="match status" value="1"/>
</dbReference>
<sequence length="257" mass="28809">MASKSVKFLSKLISNSINWAAGYFCFYDRGMEIAKILVVDDEASVREMVSDALSLAGYKTRTAIDGFDATQILKSEDFQLLVTDVNMPKIDGYELVERLRAKGNQIPVVFLTARSEKPDIARGFRSGADDYISKPFGIEELTLRVGAILRRTLPLETIETFLICGLVRLDFDTHEVTVDGNPVILSPTEFRLLAYLMENKNKVLTKHALLDEIWGMGFIETATVVDTFISYLRKKLHIAGFEGIKTVRGIGFQIVDK</sequence>
<dbReference type="InterPro" id="IPR001789">
    <property type="entry name" value="Sig_transdc_resp-reg_receiver"/>
</dbReference>
<evidence type="ECO:0000256" key="2">
    <source>
        <dbReference type="ARBA" id="ARBA00023012"/>
    </source>
</evidence>
<dbReference type="Gene3D" id="1.10.10.10">
    <property type="entry name" value="Winged helix-like DNA-binding domain superfamily/Winged helix DNA-binding domain"/>
    <property type="match status" value="1"/>
</dbReference>
<dbReference type="PANTHER" id="PTHR48111">
    <property type="entry name" value="REGULATOR OF RPOS"/>
    <property type="match status" value="1"/>
</dbReference>
<protein>
    <submittedName>
        <fullName evidence="6">Unannotated protein</fullName>
    </submittedName>
</protein>